<dbReference type="Proteomes" id="UP000184731">
    <property type="component" value="Chromosome"/>
</dbReference>
<dbReference type="PANTHER" id="PTHR43421:SF1">
    <property type="entry name" value="METALLOPROTEASE PMBA"/>
    <property type="match status" value="1"/>
</dbReference>
<evidence type="ECO:0000313" key="4">
    <source>
        <dbReference type="Proteomes" id="UP000184731"/>
    </source>
</evidence>
<dbReference type="EMBL" id="CP017834">
    <property type="protein sequence ID" value="APJ02913.1"/>
    <property type="molecule type" value="Genomic_DNA"/>
</dbReference>
<dbReference type="Gene3D" id="3.30.2290.10">
    <property type="entry name" value="PmbA/TldD superfamily"/>
    <property type="match status" value="1"/>
</dbReference>
<organism evidence="3 4">
    <name type="scientific">Silvanigrella aquatica</name>
    <dbReference type="NCBI Taxonomy" id="1915309"/>
    <lineage>
        <taxon>Bacteria</taxon>
        <taxon>Pseudomonadati</taxon>
        <taxon>Bdellovibrionota</taxon>
        <taxon>Oligoflexia</taxon>
        <taxon>Silvanigrellales</taxon>
        <taxon>Silvanigrellaceae</taxon>
        <taxon>Silvanigrella</taxon>
    </lineage>
</organism>
<dbReference type="GO" id="GO:0008237">
    <property type="term" value="F:metallopeptidase activity"/>
    <property type="evidence" value="ECO:0007669"/>
    <property type="project" value="InterPro"/>
</dbReference>
<keyword evidence="4" id="KW-1185">Reference proteome</keyword>
<dbReference type="AlphaFoldDB" id="A0A1L4CY76"/>
<accession>A0A1L4CY76</accession>
<proteinExistence type="predicted"/>
<evidence type="ECO:0000259" key="2">
    <source>
        <dbReference type="Pfam" id="PF19290"/>
    </source>
</evidence>
<sequence length="451" mass="50198">MTLNIEKLNSEIQINAKQLGINKYDVYGFSKEESTASSKNKKPFGLNSSNKSSLIIRVWNHKNQVGVTSTSDLTPKGLTDALKLAHSSSEFGSLESIYDFSEHCTNEKENFQILHDNLNLTKMNDLVAKCILGESKILENSPLFKSVPYNKIADSITTRFYFNSLGAFKREDKNISYCYFYPLAQEEGKIPREVGEFSMTNGFDKLNVEECFNKAIEKTKSHLNYKNIKSGKYKVIFSPDAFLDLLGAFSNFINAQNILDKKSLSSEDSLGSDIASPLFSLKDSPLHEKNPAKQHFDEEGTRTQNIEIIKNGNLKTFLHSSFTAKKFNTISTGHANIGAKVTISPHFFHVQAPQSVSQKQNKNNESNVIYIEAVKALHAGVNALQGSFSLPFDGFILNQGHKESIESATVAGDFLTLLKDICYIDDKEEVTPSGIAPEIWVNELSITGNAN</sequence>
<dbReference type="OrthoDB" id="9803618at2"/>
<dbReference type="InterPro" id="IPR045570">
    <property type="entry name" value="Metalloprtase-TldD/E_cen_dom"/>
</dbReference>
<feature type="domain" description="Metalloprotease TldD/E C-terminal" evidence="1">
    <location>
        <begin position="230"/>
        <end position="448"/>
    </location>
</feature>
<dbReference type="RefSeq" id="WP_148696624.1">
    <property type="nucleotide sequence ID" value="NZ_CP017834.1"/>
</dbReference>
<dbReference type="SUPFAM" id="SSF111283">
    <property type="entry name" value="Putative modulator of DNA gyrase, PmbA/TldD"/>
    <property type="match status" value="1"/>
</dbReference>
<dbReference type="STRING" id="1915309.AXG55_02855"/>
<gene>
    <name evidence="3" type="ORF">AXG55_02855</name>
</gene>
<evidence type="ECO:0000313" key="3">
    <source>
        <dbReference type="EMBL" id="APJ02913.1"/>
    </source>
</evidence>
<dbReference type="KEGG" id="saqi:AXG55_02855"/>
<dbReference type="InterPro" id="IPR036059">
    <property type="entry name" value="TldD/PmbA_sf"/>
</dbReference>
<name>A0A1L4CY76_9BACT</name>
<dbReference type="InterPro" id="IPR047657">
    <property type="entry name" value="PmbA"/>
</dbReference>
<evidence type="ECO:0000259" key="1">
    <source>
        <dbReference type="Pfam" id="PF19289"/>
    </source>
</evidence>
<dbReference type="InterPro" id="IPR035068">
    <property type="entry name" value="TldD/PmbA_N"/>
</dbReference>
<dbReference type="GO" id="GO:0006508">
    <property type="term" value="P:proteolysis"/>
    <property type="evidence" value="ECO:0007669"/>
    <property type="project" value="InterPro"/>
</dbReference>
<dbReference type="Pfam" id="PF19290">
    <property type="entry name" value="PmbA_TldD_2nd"/>
    <property type="match status" value="1"/>
</dbReference>
<reference evidence="3 4" key="1">
    <citation type="submission" date="2016-10" db="EMBL/GenBank/DDBJ databases">
        <title>Silvanigrella aquatica sp. nov., isolated from a freshwater lake located in the Black Forest, Germany, description of Silvanigrellaceae fam. nov., Silvanigrellales ord. nov., reclassification of the order Bdellovibrionales in the class Oligoflexia, reclassification of the families Bacteriovoracaceae and Halobacteriovoraceae in the new order Bacteriovoracales ord. nov., and reclassification of the family Pseudobacteriovoracaceae in the order Oligoflexiales.</title>
        <authorList>
            <person name="Hahn M.W."/>
            <person name="Schmidt J."/>
            <person name="Koll U."/>
            <person name="Rohde M."/>
            <person name="Verbag S."/>
            <person name="Pitt A."/>
            <person name="Nakai R."/>
            <person name="Naganuma T."/>
            <person name="Lang E."/>
        </authorList>
    </citation>
    <scope>NUCLEOTIDE SEQUENCE [LARGE SCALE GENOMIC DNA]</scope>
    <source>
        <strain evidence="3 4">MWH-Nonnen-W8red</strain>
    </source>
</reference>
<dbReference type="GO" id="GO:0005829">
    <property type="term" value="C:cytosol"/>
    <property type="evidence" value="ECO:0007669"/>
    <property type="project" value="TreeGrafter"/>
</dbReference>
<dbReference type="InterPro" id="IPR045569">
    <property type="entry name" value="Metalloprtase-TldD/E_C"/>
</dbReference>
<protein>
    <submittedName>
        <fullName evidence="3">Uncharacterized protein</fullName>
    </submittedName>
</protein>
<dbReference type="Pfam" id="PF19289">
    <property type="entry name" value="PmbA_TldD_3rd"/>
    <property type="match status" value="1"/>
</dbReference>
<dbReference type="PANTHER" id="PTHR43421">
    <property type="entry name" value="METALLOPROTEASE PMBA"/>
    <property type="match status" value="1"/>
</dbReference>
<feature type="domain" description="Metalloprotease TldD/E central" evidence="2">
    <location>
        <begin position="137"/>
        <end position="223"/>
    </location>
</feature>